<gene>
    <name evidence="1" type="ORF">UFOPK2975_01295</name>
</gene>
<organism evidence="1">
    <name type="scientific">freshwater metagenome</name>
    <dbReference type="NCBI Taxonomy" id="449393"/>
    <lineage>
        <taxon>unclassified sequences</taxon>
        <taxon>metagenomes</taxon>
        <taxon>ecological metagenomes</taxon>
    </lineage>
</organism>
<protein>
    <submittedName>
        <fullName evidence="1">Unannotated protein</fullName>
    </submittedName>
</protein>
<sequence>MSDHCVTGVCHDAPVNAATNEKTTNGSGSLTMQSGSLTMQFAAVARLLNAESQRFGLDAPSFRSPPRVVGVDRTVRRREHGGVVAVALRDRPFVAVLGDMIEGVIVVNRLVAPVADQVRTALWAILSIRGFISTDFTTDASASMRSDQTQTRVA</sequence>
<accession>A0A6J6XWV0</accession>
<dbReference type="EMBL" id="CAFAAG010000136">
    <property type="protein sequence ID" value="CAB4801871.1"/>
    <property type="molecule type" value="Genomic_DNA"/>
</dbReference>
<reference evidence="1" key="1">
    <citation type="submission" date="2020-05" db="EMBL/GenBank/DDBJ databases">
        <authorList>
            <person name="Chiriac C."/>
            <person name="Salcher M."/>
            <person name="Ghai R."/>
            <person name="Kavagutti S V."/>
        </authorList>
    </citation>
    <scope>NUCLEOTIDE SEQUENCE</scope>
</reference>
<dbReference type="AlphaFoldDB" id="A0A6J6XWV0"/>
<name>A0A6J6XWV0_9ZZZZ</name>
<proteinExistence type="predicted"/>
<evidence type="ECO:0000313" key="1">
    <source>
        <dbReference type="EMBL" id="CAB4801871.1"/>
    </source>
</evidence>